<name>F0F2K9_9NEIS</name>
<dbReference type="HOGENOM" id="CLU_2879900_0_0_4"/>
<accession>F0F2K9</accession>
<protein>
    <submittedName>
        <fullName evidence="1">Uncharacterized protein</fullName>
    </submittedName>
</protein>
<proteinExistence type="predicted"/>
<dbReference type="AlphaFoldDB" id="F0F2K9"/>
<keyword evidence="2" id="KW-1185">Reference proteome</keyword>
<dbReference type="RefSeq" id="WP_003784575.1">
    <property type="nucleotide sequence ID" value="NZ_GL870929.1"/>
</dbReference>
<dbReference type="STRING" id="888741.HMPREF9098_2344"/>
<sequence length="63" mass="7078">MTMTQVKSNAVQAAFDRAGKLINMTVPHMKKQPALWSIRLSITVQAAFRLPLPQNPLYNPQQS</sequence>
<evidence type="ECO:0000313" key="1">
    <source>
        <dbReference type="EMBL" id="EGC16235.1"/>
    </source>
</evidence>
<dbReference type="EMBL" id="AEWV01000044">
    <property type="protein sequence ID" value="EGC16235.1"/>
    <property type="molecule type" value="Genomic_DNA"/>
</dbReference>
<comment type="caution">
    <text evidence="1">The sequence shown here is derived from an EMBL/GenBank/DDBJ whole genome shotgun (WGS) entry which is preliminary data.</text>
</comment>
<evidence type="ECO:0000313" key="2">
    <source>
        <dbReference type="Proteomes" id="UP000004088"/>
    </source>
</evidence>
<gene>
    <name evidence="1" type="ORF">HMPREF9098_2344</name>
</gene>
<reference evidence="1 2" key="1">
    <citation type="submission" date="2011-01" db="EMBL/GenBank/DDBJ databases">
        <authorList>
            <person name="Muzny D."/>
            <person name="Qin X."/>
            <person name="Deng J."/>
            <person name="Jiang H."/>
            <person name="Liu Y."/>
            <person name="Qu J."/>
            <person name="Song X.-Z."/>
            <person name="Zhang L."/>
            <person name="Thornton R."/>
            <person name="Coyle M."/>
            <person name="Francisco L."/>
            <person name="Jackson L."/>
            <person name="Javaid M."/>
            <person name="Korchina V."/>
            <person name="Kovar C."/>
            <person name="Mata R."/>
            <person name="Mathew T."/>
            <person name="Ngo R."/>
            <person name="Nguyen L."/>
            <person name="Nguyen N."/>
            <person name="Okwuonu G."/>
            <person name="Ongeri F."/>
            <person name="Pham C."/>
            <person name="Simmons D."/>
            <person name="Wilczek-Boney K."/>
            <person name="Hale W."/>
            <person name="Jakkamsetti A."/>
            <person name="Pham P."/>
            <person name="Ruth R."/>
            <person name="San Lucas F."/>
            <person name="Warren J."/>
            <person name="Zhang J."/>
            <person name="Zhao Z."/>
            <person name="Zhou C."/>
            <person name="Zhu D."/>
            <person name="Lee S."/>
            <person name="Bess C."/>
            <person name="Blankenburg K."/>
            <person name="Forbes L."/>
            <person name="Fu Q."/>
            <person name="Gubbala S."/>
            <person name="Hirani K."/>
            <person name="Jayaseelan J.C."/>
            <person name="Lara F."/>
            <person name="Munidasa M."/>
            <person name="Palculict T."/>
            <person name="Patil S."/>
            <person name="Pu L.-L."/>
            <person name="Saada N."/>
            <person name="Tang L."/>
            <person name="Weissenberger G."/>
            <person name="Zhu Y."/>
            <person name="Hemphill L."/>
            <person name="Shang Y."/>
            <person name="Youmans B."/>
            <person name="Ayvaz T."/>
            <person name="Ross M."/>
            <person name="Santibanez J."/>
            <person name="Aqrawi P."/>
            <person name="Gross S."/>
            <person name="Joshi V."/>
            <person name="Fowler G."/>
            <person name="Nazareth L."/>
            <person name="Reid J."/>
            <person name="Worley K."/>
            <person name="Petrosino J."/>
            <person name="Highlander S."/>
            <person name="Gibbs R."/>
        </authorList>
    </citation>
    <scope>NUCLEOTIDE SEQUENCE [LARGE SCALE GENOMIC DNA]</scope>
    <source>
        <strain evidence="1 2">ATCC 33394</strain>
    </source>
</reference>
<dbReference type="Proteomes" id="UP000004088">
    <property type="component" value="Unassembled WGS sequence"/>
</dbReference>
<organism evidence="1 2">
    <name type="scientific">Kingella denitrificans ATCC 33394</name>
    <dbReference type="NCBI Taxonomy" id="888741"/>
    <lineage>
        <taxon>Bacteria</taxon>
        <taxon>Pseudomonadati</taxon>
        <taxon>Pseudomonadota</taxon>
        <taxon>Betaproteobacteria</taxon>
        <taxon>Neisseriales</taxon>
        <taxon>Neisseriaceae</taxon>
        <taxon>Kingella</taxon>
    </lineage>
</organism>